<evidence type="ECO:0000313" key="4">
    <source>
        <dbReference type="EMBL" id="MCX2819237.1"/>
    </source>
</evidence>
<feature type="region of interest" description="Disordered" evidence="2">
    <location>
        <begin position="222"/>
        <end position="246"/>
    </location>
</feature>
<dbReference type="AlphaFoldDB" id="A0A9Q4C3K6"/>
<dbReference type="InterPro" id="IPR029464">
    <property type="entry name" value="HSDR_N"/>
</dbReference>
<protein>
    <submittedName>
        <fullName evidence="4">Type I restriction enzyme HsdR N-terminal domain-containing protein</fullName>
    </submittedName>
</protein>
<evidence type="ECO:0000256" key="1">
    <source>
        <dbReference type="SAM" id="Coils"/>
    </source>
</evidence>
<dbReference type="Proteomes" id="UP001149411">
    <property type="component" value="Unassembled WGS sequence"/>
</dbReference>
<sequence length="357" mass="40408">MDGNEVEKYIEDAQSTIDDSPQMGEATTKAAVLRDFLEILDWEIPDNTQLEYSVKAFGKTYKVDYALILEGAPVAFIEAKGVDTPLNETHRDQLSAYLKNEDVNWGILTNGKRYEFYRRRVVDSKIEIDNLANLHLQDLSNRVTVLRAFTKGSIQTGDSEKIATRINKLQEARIILENEKEGLADEIKNTLTESVSDVISSQAESQAKEMIDRLVEDIETEIDTDGDSQPEEVEPPDSPPADTKSSEYIIRIKSNNEVVATFSDDLQGNLMGKAVDYLVKNRGLISEVEPLPYRPGRDRITIHDQTTYPDEDKEMRSPRELTGGYYVETHDNSKVKYERLNNLAEKCGLGVEFDDAW</sequence>
<comment type="caution">
    <text evidence="4">The sequence shown here is derived from an EMBL/GenBank/DDBJ whole genome shotgun (WGS) entry which is preliminary data.</text>
</comment>
<evidence type="ECO:0000259" key="3">
    <source>
        <dbReference type="Pfam" id="PF13588"/>
    </source>
</evidence>
<dbReference type="EMBL" id="RKLV01000006">
    <property type="protein sequence ID" value="MCX2819237.1"/>
    <property type="molecule type" value="Genomic_DNA"/>
</dbReference>
<feature type="coiled-coil region" evidence="1">
    <location>
        <begin position="159"/>
        <end position="193"/>
    </location>
</feature>
<evidence type="ECO:0000313" key="5">
    <source>
        <dbReference type="Proteomes" id="UP001149411"/>
    </source>
</evidence>
<accession>A0A9Q4C3K6</accession>
<organism evidence="4 5">
    <name type="scientific">Halorutilus salinus</name>
    <dbReference type="NCBI Taxonomy" id="2487751"/>
    <lineage>
        <taxon>Archaea</taxon>
        <taxon>Methanobacteriati</taxon>
        <taxon>Methanobacteriota</taxon>
        <taxon>Stenosarchaea group</taxon>
        <taxon>Halobacteria</taxon>
        <taxon>Halorutilales</taxon>
        <taxon>Halorutilaceae</taxon>
        <taxon>Halorutilus</taxon>
    </lineage>
</organism>
<proteinExistence type="predicted"/>
<feature type="compositionally biased region" description="Acidic residues" evidence="2">
    <location>
        <begin position="222"/>
        <end position="235"/>
    </location>
</feature>
<evidence type="ECO:0000256" key="2">
    <source>
        <dbReference type="SAM" id="MobiDB-lite"/>
    </source>
</evidence>
<gene>
    <name evidence="4" type="ORF">EGH25_07710</name>
</gene>
<keyword evidence="5" id="KW-1185">Reference proteome</keyword>
<name>A0A9Q4C3K6_9EURY</name>
<dbReference type="Pfam" id="PF13588">
    <property type="entry name" value="HSDR_N_2"/>
    <property type="match status" value="1"/>
</dbReference>
<feature type="domain" description="Type I restriction enzyme R protein N-terminal" evidence="3">
    <location>
        <begin position="48"/>
        <end position="126"/>
    </location>
</feature>
<reference evidence="4" key="1">
    <citation type="submission" date="2022-09" db="EMBL/GenBank/DDBJ databases">
        <title>Haloadaptaus new haloarchaeum isolated from saline soil.</title>
        <authorList>
            <person name="Duran-Viseras A."/>
            <person name="Sanchez-Porro C."/>
            <person name="Ventosa A."/>
        </authorList>
    </citation>
    <scope>NUCLEOTIDE SEQUENCE</scope>
    <source>
        <strain evidence="4">F3-133</strain>
    </source>
</reference>
<keyword evidence="1" id="KW-0175">Coiled coil</keyword>